<dbReference type="PROSITE" id="PS50181">
    <property type="entry name" value="FBOX"/>
    <property type="match status" value="1"/>
</dbReference>
<feature type="compositionally biased region" description="Basic and acidic residues" evidence="1">
    <location>
        <begin position="602"/>
        <end position="619"/>
    </location>
</feature>
<dbReference type="InterPro" id="IPR008971">
    <property type="entry name" value="HSP40/DnaJ_pept-bd"/>
</dbReference>
<organism evidence="4 5">
    <name type="scientific">Acanthamoeba castellanii (strain ATCC 30010 / Neff)</name>
    <dbReference type="NCBI Taxonomy" id="1257118"/>
    <lineage>
        <taxon>Eukaryota</taxon>
        <taxon>Amoebozoa</taxon>
        <taxon>Discosea</taxon>
        <taxon>Longamoebia</taxon>
        <taxon>Centramoebida</taxon>
        <taxon>Acanthamoebidae</taxon>
        <taxon>Acanthamoeba</taxon>
    </lineage>
</organism>
<dbReference type="SUPFAM" id="SSF81383">
    <property type="entry name" value="F-box domain"/>
    <property type="match status" value="1"/>
</dbReference>
<dbReference type="Pfam" id="PF01556">
    <property type="entry name" value="DnaJ_C"/>
    <property type="match status" value="1"/>
</dbReference>
<dbReference type="GO" id="GO:0051082">
    <property type="term" value="F:unfolded protein binding"/>
    <property type="evidence" value="ECO:0007669"/>
    <property type="project" value="InterPro"/>
</dbReference>
<evidence type="ECO:0000313" key="5">
    <source>
        <dbReference type="Proteomes" id="UP000011083"/>
    </source>
</evidence>
<gene>
    <name evidence="4" type="ORF">ACA1_313740</name>
</gene>
<feature type="region of interest" description="Disordered" evidence="1">
    <location>
        <begin position="568"/>
        <end position="619"/>
    </location>
</feature>
<dbReference type="CDD" id="cd10747">
    <property type="entry name" value="DnaJ_C"/>
    <property type="match status" value="1"/>
</dbReference>
<accession>L8GMG9</accession>
<keyword evidence="2" id="KW-0732">Signal</keyword>
<dbReference type="STRING" id="1257118.L8GMG9"/>
<dbReference type="Proteomes" id="UP000011083">
    <property type="component" value="Unassembled WGS sequence"/>
</dbReference>
<dbReference type="Gene3D" id="2.10.230.10">
    <property type="entry name" value="Heat shock protein DnaJ, cysteine-rich domain"/>
    <property type="match status" value="2"/>
</dbReference>
<feature type="signal peptide" evidence="2">
    <location>
        <begin position="1"/>
        <end position="19"/>
    </location>
</feature>
<feature type="region of interest" description="Disordered" evidence="1">
    <location>
        <begin position="59"/>
        <end position="147"/>
    </location>
</feature>
<feature type="chain" id="PRO_5003989653" evidence="2">
    <location>
        <begin position="20"/>
        <end position="619"/>
    </location>
</feature>
<dbReference type="InterPro" id="IPR001810">
    <property type="entry name" value="F-box_dom"/>
</dbReference>
<dbReference type="GO" id="GO:0006457">
    <property type="term" value="P:protein folding"/>
    <property type="evidence" value="ECO:0007669"/>
    <property type="project" value="InterPro"/>
</dbReference>
<dbReference type="InterPro" id="IPR036047">
    <property type="entry name" value="F-box-like_dom_sf"/>
</dbReference>
<dbReference type="InterPro" id="IPR044713">
    <property type="entry name" value="DNJA1/2-like"/>
</dbReference>
<dbReference type="GeneID" id="14914840"/>
<dbReference type="PANTHER" id="PTHR43888">
    <property type="entry name" value="DNAJ-LIKE-2, ISOFORM A-RELATED"/>
    <property type="match status" value="1"/>
</dbReference>
<dbReference type="Gene3D" id="1.20.1280.50">
    <property type="match status" value="1"/>
</dbReference>
<dbReference type="EMBL" id="KB008061">
    <property type="protein sequence ID" value="ELR14260.1"/>
    <property type="molecule type" value="Genomic_DNA"/>
</dbReference>
<feature type="compositionally biased region" description="Basic and acidic residues" evidence="1">
    <location>
        <begin position="115"/>
        <end position="138"/>
    </location>
</feature>
<evidence type="ECO:0000256" key="2">
    <source>
        <dbReference type="SAM" id="SignalP"/>
    </source>
</evidence>
<evidence type="ECO:0000313" key="4">
    <source>
        <dbReference type="EMBL" id="ELR14260.1"/>
    </source>
</evidence>
<sequence>MSDEMWIKIFAFLPPHVLCKVGLVCSEWQRLACDNMLWKEHYRAAWPWETSVLATAGRVQRRDSSADAGTDGPEQHDVKKRSKSATAGHTFAVPHPRGVVGGTSSSQLNGSRKRKADEVASNKEGSARVDSIEKEKREKRGRLSATADEAFGSPVMGETDDDEMVVTVSPHLAGALETSDTHKPRSDGAHDILSRVFNINRKQHGLEIVNPLLRKQVVLSKPPLKVHGRWKSLFFAKKKYERKLLQALPKEEDLVHSLPCSLEELYNGRVRKMKITRHVVCTIAGGMTEGAAEECTECNGIGTKTYLSLLVFPIHSTPRFLFSDAHISQNISITKIMPPLFQQLVSPCRKCNTRGYTLKACERCPLCAGRSVVYRPEILEVKVERGMALGQRLVFAGMSDAKPGSRAGDVIFTIAEKKEDNKPFQRIGTSNDLLYTQHLTLHEALTGAAFPIIHMDNRVLLVRPHEYGSFAGIIKTGDMVVIRGEGMPVLPNMPKTPAYSSAPKPKAGDLHIIFNVVFPTQDDIAKSEEKKKVFARVVEDLALLQPREPIEAVIAGRSVVPVFATKAPAKPATQPDNHHRGHHHRNGDGGEARARRKAEKRKKQEEDKNDAESVKCHQQ</sequence>
<protein>
    <submittedName>
        <fullName evidence="4">Fbox domain containing protein</fullName>
    </submittedName>
</protein>
<evidence type="ECO:0000256" key="1">
    <source>
        <dbReference type="SAM" id="MobiDB-lite"/>
    </source>
</evidence>
<dbReference type="SUPFAM" id="SSF49493">
    <property type="entry name" value="HSP40/DnaJ peptide-binding domain"/>
    <property type="match status" value="2"/>
</dbReference>
<reference evidence="4 5" key="1">
    <citation type="journal article" date="2013" name="Genome Biol.">
        <title>Genome of Acanthamoeba castellanii highlights extensive lateral gene transfer and early evolution of tyrosine kinase signaling.</title>
        <authorList>
            <person name="Clarke M."/>
            <person name="Lohan A.J."/>
            <person name="Liu B."/>
            <person name="Lagkouvardos I."/>
            <person name="Roy S."/>
            <person name="Zafar N."/>
            <person name="Bertelli C."/>
            <person name="Schilde C."/>
            <person name="Kianianmomeni A."/>
            <person name="Burglin T.R."/>
            <person name="Frech C."/>
            <person name="Turcotte B."/>
            <person name="Kopec K.O."/>
            <person name="Synnott J.M."/>
            <person name="Choo C."/>
            <person name="Paponov I."/>
            <person name="Finkler A."/>
            <person name="Soon Heng Tan C."/>
            <person name="Hutchins A.P."/>
            <person name="Weinmeier T."/>
            <person name="Rattei T."/>
            <person name="Chu J.S."/>
            <person name="Gimenez G."/>
            <person name="Irimia M."/>
            <person name="Rigden D.J."/>
            <person name="Fitzpatrick D.A."/>
            <person name="Lorenzo-Morales J."/>
            <person name="Bateman A."/>
            <person name="Chiu C.H."/>
            <person name="Tang P."/>
            <person name="Hegemann P."/>
            <person name="Fromm H."/>
            <person name="Raoult D."/>
            <person name="Greub G."/>
            <person name="Miranda-Saavedra D."/>
            <person name="Chen N."/>
            <person name="Nash P."/>
            <person name="Ginger M.L."/>
            <person name="Horn M."/>
            <person name="Schaap P."/>
            <person name="Caler L."/>
            <person name="Loftus B."/>
        </authorList>
    </citation>
    <scope>NUCLEOTIDE SEQUENCE [LARGE SCALE GENOMIC DNA]</scope>
    <source>
        <strain evidence="4 5">Neff</strain>
    </source>
</reference>
<feature type="domain" description="F-box" evidence="3">
    <location>
        <begin position="1"/>
        <end position="41"/>
    </location>
</feature>
<dbReference type="InterPro" id="IPR002939">
    <property type="entry name" value="DnaJ_C"/>
</dbReference>
<proteinExistence type="predicted"/>
<dbReference type="CDD" id="cd22139">
    <property type="entry name" value="F-box_unchar"/>
    <property type="match status" value="1"/>
</dbReference>
<evidence type="ECO:0000259" key="3">
    <source>
        <dbReference type="PROSITE" id="PS50181"/>
    </source>
</evidence>
<dbReference type="OrthoDB" id="550424at2759"/>
<dbReference type="Pfam" id="PF12937">
    <property type="entry name" value="F-box-like"/>
    <property type="match status" value="1"/>
</dbReference>
<dbReference type="RefSeq" id="XP_004336273.1">
    <property type="nucleotide sequence ID" value="XM_004336225.1"/>
</dbReference>
<dbReference type="Gene3D" id="2.60.260.20">
    <property type="entry name" value="Urease metallochaperone UreE, N-terminal domain"/>
    <property type="match status" value="3"/>
</dbReference>
<dbReference type="KEGG" id="acan:ACA1_313740"/>
<dbReference type="SMART" id="SM00256">
    <property type="entry name" value="FBOX"/>
    <property type="match status" value="1"/>
</dbReference>
<dbReference type="GO" id="GO:0030544">
    <property type="term" value="F:Hsp70 protein binding"/>
    <property type="evidence" value="ECO:0007669"/>
    <property type="project" value="InterPro"/>
</dbReference>
<dbReference type="VEuPathDB" id="AmoebaDB:ACA1_313740"/>
<keyword evidence="5" id="KW-1185">Reference proteome</keyword>
<dbReference type="AlphaFoldDB" id="L8GMG9"/>
<name>L8GMG9_ACACF</name>